<feature type="region of interest" description="Disordered" evidence="1">
    <location>
        <begin position="46"/>
        <end position="67"/>
    </location>
</feature>
<dbReference type="EMBL" id="JAIWYP010000001">
    <property type="protein sequence ID" value="KAH3889952.1"/>
    <property type="molecule type" value="Genomic_DNA"/>
</dbReference>
<gene>
    <name evidence="2" type="ORF">DPMN_014019</name>
</gene>
<dbReference type="AlphaFoldDB" id="A0A9D4S4U6"/>
<evidence type="ECO:0000256" key="1">
    <source>
        <dbReference type="SAM" id="MobiDB-lite"/>
    </source>
</evidence>
<keyword evidence="3" id="KW-1185">Reference proteome</keyword>
<reference evidence="2" key="1">
    <citation type="journal article" date="2019" name="bioRxiv">
        <title>The Genome of the Zebra Mussel, Dreissena polymorpha: A Resource for Invasive Species Research.</title>
        <authorList>
            <person name="McCartney M.A."/>
            <person name="Auch B."/>
            <person name="Kono T."/>
            <person name="Mallez S."/>
            <person name="Zhang Y."/>
            <person name="Obille A."/>
            <person name="Becker A."/>
            <person name="Abrahante J.E."/>
            <person name="Garbe J."/>
            <person name="Badalamenti J.P."/>
            <person name="Herman A."/>
            <person name="Mangelson H."/>
            <person name="Liachko I."/>
            <person name="Sullivan S."/>
            <person name="Sone E.D."/>
            <person name="Koren S."/>
            <person name="Silverstein K.A.T."/>
            <person name="Beckman K.B."/>
            <person name="Gohl D.M."/>
        </authorList>
    </citation>
    <scope>NUCLEOTIDE SEQUENCE</scope>
    <source>
        <strain evidence="2">Duluth1</strain>
        <tissue evidence="2">Whole animal</tissue>
    </source>
</reference>
<organism evidence="2 3">
    <name type="scientific">Dreissena polymorpha</name>
    <name type="common">Zebra mussel</name>
    <name type="synonym">Mytilus polymorpha</name>
    <dbReference type="NCBI Taxonomy" id="45954"/>
    <lineage>
        <taxon>Eukaryota</taxon>
        <taxon>Metazoa</taxon>
        <taxon>Spiralia</taxon>
        <taxon>Lophotrochozoa</taxon>
        <taxon>Mollusca</taxon>
        <taxon>Bivalvia</taxon>
        <taxon>Autobranchia</taxon>
        <taxon>Heteroconchia</taxon>
        <taxon>Euheterodonta</taxon>
        <taxon>Imparidentia</taxon>
        <taxon>Neoheterodontei</taxon>
        <taxon>Myida</taxon>
        <taxon>Dreissenoidea</taxon>
        <taxon>Dreissenidae</taxon>
        <taxon>Dreissena</taxon>
    </lineage>
</organism>
<evidence type="ECO:0000313" key="3">
    <source>
        <dbReference type="Proteomes" id="UP000828390"/>
    </source>
</evidence>
<evidence type="ECO:0000313" key="2">
    <source>
        <dbReference type="EMBL" id="KAH3889952.1"/>
    </source>
</evidence>
<protein>
    <submittedName>
        <fullName evidence="2">Uncharacterized protein</fullName>
    </submittedName>
</protein>
<accession>A0A9D4S4U6</accession>
<sequence>MESFLEGWLVRATLIQQGSYPPAERHLCGKPAGRLLGRNGAIQGRKKEVTATAYREGNQRQQDEETA</sequence>
<comment type="caution">
    <text evidence="2">The sequence shown here is derived from an EMBL/GenBank/DDBJ whole genome shotgun (WGS) entry which is preliminary data.</text>
</comment>
<reference evidence="2" key="2">
    <citation type="submission" date="2020-11" db="EMBL/GenBank/DDBJ databases">
        <authorList>
            <person name="McCartney M.A."/>
            <person name="Auch B."/>
            <person name="Kono T."/>
            <person name="Mallez S."/>
            <person name="Becker A."/>
            <person name="Gohl D.M."/>
            <person name="Silverstein K.A.T."/>
            <person name="Koren S."/>
            <person name="Bechman K.B."/>
            <person name="Herman A."/>
            <person name="Abrahante J.E."/>
            <person name="Garbe J."/>
        </authorList>
    </citation>
    <scope>NUCLEOTIDE SEQUENCE</scope>
    <source>
        <strain evidence="2">Duluth1</strain>
        <tissue evidence="2">Whole animal</tissue>
    </source>
</reference>
<proteinExistence type="predicted"/>
<dbReference type="Proteomes" id="UP000828390">
    <property type="component" value="Unassembled WGS sequence"/>
</dbReference>
<name>A0A9D4S4U6_DREPO</name>
<feature type="compositionally biased region" description="Basic and acidic residues" evidence="1">
    <location>
        <begin position="57"/>
        <end position="67"/>
    </location>
</feature>